<comment type="caution">
    <text evidence="2">The sequence shown here is derived from an EMBL/GenBank/DDBJ whole genome shotgun (WGS) entry which is preliminary data.</text>
</comment>
<proteinExistence type="predicted"/>
<evidence type="ECO:0000313" key="3">
    <source>
        <dbReference type="Proteomes" id="UP000187404"/>
    </source>
</evidence>
<reference evidence="2 3" key="1">
    <citation type="journal article" date="2016" name="Appl. Environ. Microbiol.">
        <title>Function and Phylogeny of Bacterial Butyryl Coenzyme A:Acetate Transferases and Their Diversity in the Proximal Colon of Swine.</title>
        <authorList>
            <person name="Trachsel J."/>
            <person name="Bayles D.O."/>
            <person name="Looft T."/>
            <person name="Levine U.Y."/>
            <person name="Allen H.K."/>
        </authorList>
    </citation>
    <scope>NUCLEOTIDE SEQUENCE [LARGE SCALE GENOMIC DNA]</scope>
    <source>
        <strain evidence="2 3">68-3-10</strain>
    </source>
</reference>
<gene>
    <name evidence="2" type="ORF">BHK98_02500</name>
</gene>
<organism evidence="2 3">
    <name type="scientific">Hornefia porci</name>
    <dbReference type="NCBI Taxonomy" id="2652292"/>
    <lineage>
        <taxon>Bacteria</taxon>
        <taxon>Bacillati</taxon>
        <taxon>Bacillota</taxon>
        <taxon>Clostridia</taxon>
        <taxon>Peptostreptococcales</taxon>
        <taxon>Anaerovoracaceae</taxon>
        <taxon>Hornefia</taxon>
    </lineage>
</organism>
<dbReference type="SUPFAM" id="SSF49265">
    <property type="entry name" value="Fibronectin type III"/>
    <property type="match status" value="1"/>
</dbReference>
<sequence>MKFACSWKKGESYSDKQQFSYLVNRAGKSDKWSSAANIAKGTTSRSVSLSASNYYPYKGKPKITEFKFRVRGISKKEKWSDWVSQVFKIEAPAKPSLSVSASETNYNQCTFTWSVDTSNGHKPFADVEFQTKLVTGYDYGGDKGWSADTGGASGSKTYTETASTIASGSHTRWFRVRARGAGGASEWCYASRVYSAPNAATNVKGEVTNQAGGMQVKVTWSQTNNSSYPVNSTTAEYAIKVPGENLTYNGNADGVIGTMAGAGRAASSFIGQGLEKDECLFVRVSSTHLYQTTYSGWVLVRAGSLIDPEITDVKTDDTTHRATITANNKSEVPGAFLVVQYRTGSDPGKAATVGIIPAGQTQVSVQCPDWSDEDSFEFGVYACVGSFESTTRADGVDSYTVTARMKSDAPVWQGGQVPHAPENVKVNPTSISGTVKVVWDWTWREAQSTVLSWADHEDAWESTSEPETYTISNTHAGEWNVSGLETGKRWYFRVRLAKGYGENLVYGAWSKVAMIDLSSAPSIPTLMLSKSIIPSDGSITCFWSYVSGDGTGQAYAEVCEAKITGDGVRYDKIIGRTETSQHLTLSAKNLGWASGEMHYLCVRVVSASGRVSDEWSDPVPITIAEELAAVIDETNLVEQEITVDDNTRTVMSLAAMPLTVHVTGAGIGGTTILVIERAEDYHMDRPDESDFNGFEGETILFHSQTGEDMITVNKEDLIGILDDGASYRLIATVQDSLGQSAEARLDFEVHWSHQAVMPEGHAEVKDMVSYITPIAPEGYQDGDTCDIYRLSADQPELIVSGGSFGTTYVDPYPAIGEFGGHRIVYRTKDGDYITKDNEIAWLDLTAEDGDSINLIYSLIDFDGEQIEFRYDVTHSNTWEKDFKETRYLGGSVTGDWNKAVGRTASLKGSTVTIQDQDTMRKFRRLAAYPGICHLRTVDGSSFKCDIQVSEDRRYDSNTIRAEYSLSVTRVDPEELDGLTLSEWLSEEDT</sequence>
<feature type="domain" description="Fibronectin type-III" evidence="1">
    <location>
        <begin position="420"/>
        <end position="522"/>
    </location>
</feature>
<evidence type="ECO:0000259" key="1">
    <source>
        <dbReference type="PROSITE" id="PS50853"/>
    </source>
</evidence>
<accession>A0A1Q9JFR9</accession>
<dbReference type="PROSITE" id="PS50853">
    <property type="entry name" value="FN3"/>
    <property type="match status" value="1"/>
</dbReference>
<name>A0A1Q9JFR9_9FIRM</name>
<dbReference type="EMBL" id="MJIE01000001">
    <property type="protein sequence ID" value="OLR55033.1"/>
    <property type="molecule type" value="Genomic_DNA"/>
</dbReference>
<dbReference type="Proteomes" id="UP000187404">
    <property type="component" value="Unassembled WGS sequence"/>
</dbReference>
<protein>
    <recommendedName>
        <fullName evidence="1">Fibronectin type-III domain-containing protein</fullName>
    </recommendedName>
</protein>
<dbReference type="AlphaFoldDB" id="A0A1Q9JFR9"/>
<keyword evidence="3" id="KW-1185">Reference proteome</keyword>
<dbReference type="InterPro" id="IPR003961">
    <property type="entry name" value="FN3_dom"/>
</dbReference>
<dbReference type="InterPro" id="IPR036116">
    <property type="entry name" value="FN3_sf"/>
</dbReference>
<dbReference type="STRING" id="1261640.BHK98_02500"/>
<evidence type="ECO:0000313" key="2">
    <source>
        <dbReference type="EMBL" id="OLR55033.1"/>
    </source>
</evidence>